<dbReference type="RefSeq" id="WP_113033204.1">
    <property type="nucleotide sequence ID" value="NZ_QMFB01000014.1"/>
</dbReference>
<proteinExistence type="predicted"/>
<evidence type="ECO:0008006" key="5">
    <source>
        <dbReference type="Google" id="ProtNLM"/>
    </source>
</evidence>
<dbReference type="AlphaFoldDB" id="A0A329MM70"/>
<dbReference type="Pfam" id="PF14607">
    <property type="entry name" value="GxDLY"/>
    <property type="match status" value="1"/>
</dbReference>
<feature type="domain" description="SGNH hydrolase-type esterase" evidence="1">
    <location>
        <begin position="183"/>
        <end position="362"/>
    </location>
</feature>
<evidence type="ECO:0000259" key="1">
    <source>
        <dbReference type="Pfam" id="PF14606"/>
    </source>
</evidence>
<dbReference type="Gene3D" id="3.40.50.1110">
    <property type="entry name" value="SGNH hydrolase"/>
    <property type="match status" value="1"/>
</dbReference>
<evidence type="ECO:0000313" key="3">
    <source>
        <dbReference type="EMBL" id="RAV18997.1"/>
    </source>
</evidence>
<dbReference type="EMBL" id="QMFB01000014">
    <property type="protein sequence ID" value="RAV18997.1"/>
    <property type="molecule type" value="Genomic_DNA"/>
</dbReference>
<dbReference type="OrthoDB" id="5624617at2"/>
<protein>
    <recommendedName>
        <fullName evidence="5">Hydrolase</fullName>
    </recommendedName>
</protein>
<dbReference type="InterPro" id="IPR032740">
    <property type="entry name" value="GxDLY"/>
</dbReference>
<accession>A0A329MM70</accession>
<name>A0A329MM70_9BACL</name>
<organism evidence="3 4">
    <name type="scientific">Paenibacillus contaminans</name>
    <dbReference type="NCBI Taxonomy" id="450362"/>
    <lineage>
        <taxon>Bacteria</taxon>
        <taxon>Bacillati</taxon>
        <taxon>Bacillota</taxon>
        <taxon>Bacilli</taxon>
        <taxon>Bacillales</taxon>
        <taxon>Paenibacillaceae</taxon>
        <taxon>Paenibacillus</taxon>
    </lineage>
</organism>
<dbReference type="InterPro" id="IPR013830">
    <property type="entry name" value="SGNH_hydro"/>
</dbReference>
<sequence length="369" mass="41135">MSEQTKKIDVINLDRNMTVENVEDKSLRWLSPFEQPFQIAGFPWIAKEGKYRRLPVAPADALPSAVDSLADCTAGGEIRFRTNSSKLTIKVKLMGPGNMYHMPATGQCGFDCYLGEPGNEQFWGTARFDHTKDEYEAPFYDWQTKRDFCVTLYFPLYQGVEEVWIGVDQDAELSAAPALASAKPVVLYGTSILQGGCASRPGMAYPAVLSRSIPLEFVNLGFSGNGKGEPEVARTIAEIADPALFVLDYEANVSSVELMASTLPEFIRILRESHPTVPILVVSKIRFAKERFDNNMLAMHEGRKRAQQETVERFRQEGDLNVHFYDGSDLLGDDFSDCTVDGVHPTDLGFLRMGQSLEPTIRELVKSLL</sequence>
<dbReference type="Proteomes" id="UP000250369">
    <property type="component" value="Unassembled WGS sequence"/>
</dbReference>
<dbReference type="InterPro" id="IPR036514">
    <property type="entry name" value="SGNH_hydro_sf"/>
</dbReference>
<dbReference type="Pfam" id="PF14606">
    <property type="entry name" value="Lipase_GDSL_3"/>
    <property type="match status" value="1"/>
</dbReference>
<gene>
    <name evidence="3" type="ORF">DQG23_22900</name>
</gene>
<dbReference type="SUPFAM" id="SSF52266">
    <property type="entry name" value="SGNH hydrolase"/>
    <property type="match status" value="1"/>
</dbReference>
<feature type="domain" description="SGNH hydrolase-type esterase N-terminal" evidence="2">
    <location>
        <begin position="28"/>
        <end position="172"/>
    </location>
</feature>
<evidence type="ECO:0000259" key="2">
    <source>
        <dbReference type="Pfam" id="PF14607"/>
    </source>
</evidence>
<dbReference type="Gene3D" id="2.60.120.260">
    <property type="entry name" value="Galactose-binding domain-like"/>
    <property type="match status" value="1"/>
</dbReference>
<keyword evidence="4" id="KW-1185">Reference proteome</keyword>
<reference evidence="3 4" key="1">
    <citation type="journal article" date="2009" name="Int. J. Syst. Evol. Microbiol.">
        <title>Paenibacillus contaminans sp. nov., isolated from a contaminated laboratory plate.</title>
        <authorList>
            <person name="Chou J.H."/>
            <person name="Lee J.H."/>
            <person name="Lin M.C."/>
            <person name="Chang P.S."/>
            <person name="Arun A.B."/>
            <person name="Young C.C."/>
            <person name="Chen W.M."/>
        </authorList>
    </citation>
    <scope>NUCLEOTIDE SEQUENCE [LARGE SCALE GENOMIC DNA]</scope>
    <source>
        <strain evidence="3 4">CKOBP-6</strain>
    </source>
</reference>
<comment type="caution">
    <text evidence="3">The sequence shown here is derived from an EMBL/GenBank/DDBJ whole genome shotgun (WGS) entry which is preliminary data.</text>
</comment>
<evidence type="ECO:0000313" key="4">
    <source>
        <dbReference type="Proteomes" id="UP000250369"/>
    </source>
</evidence>